<reference evidence="1 2" key="1">
    <citation type="submission" date="2014-03" db="EMBL/GenBank/DDBJ databases">
        <title>Whole genome sequence of Novosphingobium resinovorum KF1.</title>
        <authorList>
            <person name="Gan H.M."/>
            <person name="Gan H.Y."/>
            <person name="Chew T.H."/>
            <person name="Savka M.A."/>
        </authorList>
    </citation>
    <scope>NUCLEOTIDE SEQUENCE [LARGE SCALE GENOMIC DNA]</scope>
    <source>
        <strain evidence="1 2">KF1</strain>
    </source>
</reference>
<dbReference type="AlphaFoldDB" id="A0A031JRP8"/>
<evidence type="ECO:0000313" key="2">
    <source>
        <dbReference type="Proteomes" id="UP000024329"/>
    </source>
</evidence>
<dbReference type="EMBL" id="JFYZ01000024">
    <property type="protein sequence ID" value="EZP79574.1"/>
    <property type="molecule type" value="Genomic_DNA"/>
</dbReference>
<dbReference type="Proteomes" id="UP000024329">
    <property type="component" value="Unassembled WGS sequence"/>
</dbReference>
<comment type="caution">
    <text evidence="1">The sequence shown here is derived from an EMBL/GenBank/DDBJ whole genome shotgun (WGS) entry which is preliminary data.</text>
</comment>
<gene>
    <name evidence="1" type="ORF">BV97_04012</name>
</gene>
<protein>
    <submittedName>
        <fullName evidence="1">Uncharacterized protein</fullName>
    </submittedName>
</protein>
<accession>A0A031JRP8</accession>
<organism evidence="1 2">
    <name type="scientific">Novosphingobium resinovorum</name>
    <dbReference type="NCBI Taxonomy" id="158500"/>
    <lineage>
        <taxon>Bacteria</taxon>
        <taxon>Pseudomonadati</taxon>
        <taxon>Pseudomonadota</taxon>
        <taxon>Alphaproteobacteria</taxon>
        <taxon>Sphingomonadales</taxon>
        <taxon>Sphingomonadaceae</taxon>
        <taxon>Novosphingobium</taxon>
    </lineage>
</organism>
<evidence type="ECO:0000313" key="1">
    <source>
        <dbReference type="EMBL" id="EZP79574.1"/>
    </source>
</evidence>
<proteinExistence type="predicted"/>
<sequence length="60" mass="6661">MINSETDAVPVGTAITRWHPDAKLKHQADWDEAESYAKAVGEKACHDVVLWVDLHPTYGS</sequence>
<dbReference type="PATRIC" id="fig|158500.4.peg.4083"/>
<name>A0A031JRP8_9SPHN</name>